<dbReference type="EMBL" id="JAPZCX010000003">
    <property type="protein sequence ID" value="MDN5069882.1"/>
    <property type="molecule type" value="Genomic_DNA"/>
</dbReference>
<sequence length="232" mass="27209">MNNVYNLILKNFFKNNEKFNNKSFLINANDDILLNKNDKSKTSSGIYFKLYLSRVSNDLKIKLLLYSWSNGTQTYIVLNKSIWSEEGFGGGKYISKIENHYKKIVENFLSVFKQIKYYWQLKEIIHKLENPIFSFHYKLLNTFSREFLEKFLLEDFDIYPILNVTLLKNKIDRQNISQIFLPNYAGGFYIDGIEISVDLDDSDSAIIEDDSGVITTERFFEIIGKAYSLVKT</sequence>
<dbReference type="AlphaFoldDB" id="A0AAW7PVY0"/>
<proteinExistence type="predicted"/>
<comment type="caution">
    <text evidence="1">The sequence shown here is derived from an EMBL/GenBank/DDBJ whole genome shotgun (WGS) entry which is preliminary data.</text>
</comment>
<evidence type="ECO:0000313" key="2">
    <source>
        <dbReference type="Proteomes" id="UP001170288"/>
    </source>
</evidence>
<reference evidence="1" key="1">
    <citation type="submission" date="2022-12" db="EMBL/GenBank/DDBJ databases">
        <authorList>
            <person name="Uljanovas D."/>
        </authorList>
    </citation>
    <scope>NUCLEOTIDE SEQUENCE</scope>
    <source>
        <strain evidence="1">RCM69</strain>
    </source>
</reference>
<dbReference type="Proteomes" id="UP001170288">
    <property type="component" value="Unassembled WGS sequence"/>
</dbReference>
<accession>A0AAW7PVY0</accession>
<gene>
    <name evidence="1" type="ORF">O8C76_02420</name>
</gene>
<reference evidence="1" key="2">
    <citation type="journal article" date="2023" name="Microorganisms">
        <title>Genomic Characterization of Arcobacter butzleri Strains Isolated from Various Sources in Lithuania.</title>
        <authorList>
            <person name="Uljanovas D."/>
            <person name="Golz G."/>
            <person name="Fleischmann S."/>
            <person name="Kudirkiene E."/>
            <person name="Kasetiene N."/>
            <person name="Grineviciene A."/>
            <person name="Tamuleviciene E."/>
            <person name="Aksomaitiene J."/>
            <person name="Alter T."/>
            <person name="Malakauskas M."/>
        </authorList>
    </citation>
    <scope>NUCLEOTIDE SEQUENCE</scope>
    <source>
        <strain evidence="1">RCM69</strain>
    </source>
</reference>
<evidence type="ECO:0000313" key="1">
    <source>
        <dbReference type="EMBL" id="MDN5069882.1"/>
    </source>
</evidence>
<protein>
    <submittedName>
        <fullName evidence="1">Uncharacterized protein</fullName>
    </submittedName>
</protein>
<name>A0AAW7PVY0_9BACT</name>
<dbReference type="RefSeq" id="WP_301372049.1">
    <property type="nucleotide sequence ID" value="NZ_JAPZCX010000003.1"/>
</dbReference>
<organism evidence="1 2">
    <name type="scientific">Aliarcobacter butzleri</name>
    <dbReference type="NCBI Taxonomy" id="28197"/>
    <lineage>
        <taxon>Bacteria</taxon>
        <taxon>Pseudomonadati</taxon>
        <taxon>Campylobacterota</taxon>
        <taxon>Epsilonproteobacteria</taxon>
        <taxon>Campylobacterales</taxon>
        <taxon>Arcobacteraceae</taxon>
        <taxon>Aliarcobacter</taxon>
    </lineage>
</organism>